<evidence type="ECO:0000313" key="1">
    <source>
        <dbReference type="EMBL" id="AKO91792.1"/>
    </source>
</evidence>
<name>A0A1X7F780_9BACI</name>
<dbReference type="AlphaFoldDB" id="A0A1X7F780"/>
<accession>A0A1X7F780</accession>
<dbReference type="PATRIC" id="fig|135735.6.peg.1314"/>
<dbReference type="Proteomes" id="UP000036202">
    <property type="component" value="Chromosome"/>
</dbReference>
<sequence>MKYLLIFWVVIVLAGYSDDRQARKQKAEDSILRAEVNVSYQSKTEEYTIEASLHNKTLKDIQLLFDHGTLLWLNKNGTTQPSNTFSTQVYSMLLEGKTSETVSRTLTKQEWKKADYALYVQYKDQKGKKRILTLYSPT</sequence>
<dbReference type="GeneID" id="93702552"/>
<reference evidence="1 2" key="1">
    <citation type="journal article" date="2015" name="PLoS ONE">
        <title>Genome Sequence of Bacillus endophyticus and Analysis of Its Companion Mechanism in the Ketogulonigenium vulgare-Bacillus Strain Consortium.</title>
        <authorList>
            <person name="Jia N."/>
            <person name="Du J."/>
            <person name="Ding M.Z."/>
            <person name="Gao F."/>
            <person name="Yuan Y.J."/>
        </authorList>
    </citation>
    <scope>NUCLEOTIDE SEQUENCE [LARGE SCALE GENOMIC DNA]</scope>
    <source>
        <strain evidence="1 2">Hbe603</strain>
    </source>
</reference>
<proteinExistence type="predicted"/>
<dbReference type="EMBL" id="CP011974">
    <property type="protein sequence ID" value="AKO91792.1"/>
    <property type="molecule type" value="Genomic_DNA"/>
</dbReference>
<reference evidence="2" key="2">
    <citation type="submission" date="2015-06" db="EMBL/GenBank/DDBJ databases">
        <title>Genome Sequence of Bacillus endophyticus and Analysis of its Companion Mechanism in the Ketogulonigenium vulgare-Bacillus strain Consortium.</title>
        <authorList>
            <person name="Jia N."/>
            <person name="Du J."/>
            <person name="Ding M.-Z."/>
            <person name="Gao F."/>
            <person name="Yuan Y.-J."/>
        </authorList>
    </citation>
    <scope>NUCLEOTIDE SEQUENCE [LARGE SCALE GENOMIC DNA]</scope>
    <source>
        <strain evidence="2">Hbe603</strain>
    </source>
</reference>
<dbReference type="RefSeq" id="WP_040058137.1">
    <property type="nucleotide sequence ID" value="NZ_CP011974.1"/>
</dbReference>
<gene>
    <name evidence="1" type="ORF">BEH_06545</name>
</gene>
<accession>A0A0H4KCH7</accession>
<organism evidence="1 2">
    <name type="scientific">Priestia filamentosa</name>
    <dbReference type="NCBI Taxonomy" id="1402861"/>
    <lineage>
        <taxon>Bacteria</taxon>
        <taxon>Bacillati</taxon>
        <taxon>Bacillota</taxon>
        <taxon>Bacilli</taxon>
        <taxon>Bacillales</taxon>
        <taxon>Bacillaceae</taxon>
        <taxon>Priestia</taxon>
    </lineage>
</organism>
<keyword evidence="2" id="KW-1185">Reference proteome</keyword>
<dbReference type="KEGG" id="beo:BEH_06545"/>
<evidence type="ECO:0000313" key="2">
    <source>
        <dbReference type="Proteomes" id="UP000036202"/>
    </source>
</evidence>
<protein>
    <submittedName>
        <fullName evidence="1">Uncharacterized protein</fullName>
    </submittedName>
</protein>